<dbReference type="InterPro" id="IPR052193">
    <property type="entry name" value="Peptidase_C59"/>
</dbReference>
<evidence type="ECO:0000259" key="4">
    <source>
        <dbReference type="Pfam" id="PF02275"/>
    </source>
</evidence>
<evidence type="ECO:0000256" key="1">
    <source>
        <dbReference type="ARBA" id="ARBA00006625"/>
    </source>
</evidence>
<evidence type="ECO:0000313" key="6">
    <source>
        <dbReference type="Proteomes" id="UP000321034"/>
    </source>
</evidence>
<dbReference type="AlphaFoldDB" id="A0A5C8I4T5"/>
<comment type="similarity">
    <text evidence="1">Belongs to the peptidase C59 family.</text>
</comment>
<dbReference type="Pfam" id="PF02275">
    <property type="entry name" value="CBAH"/>
    <property type="match status" value="1"/>
</dbReference>
<dbReference type="InterPro" id="IPR029055">
    <property type="entry name" value="Ntn_hydrolases_N"/>
</dbReference>
<dbReference type="GO" id="GO:0016787">
    <property type="term" value="F:hydrolase activity"/>
    <property type="evidence" value="ECO:0007669"/>
    <property type="project" value="UniProtKB-KW"/>
</dbReference>
<protein>
    <submittedName>
        <fullName evidence="5">Linear amide C-N hydrolase</fullName>
    </submittedName>
</protein>
<feature type="region of interest" description="Disordered" evidence="3">
    <location>
        <begin position="1"/>
        <end position="29"/>
    </location>
</feature>
<organism evidence="5 6">
    <name type="scientific">Microbacterium hatanonis</name>
    <dbReference type="NCBI Taxonomy" id="404366"/>
    <lineage>
        <taxon>Bacteria</taxon>
        <taxon>Bacillati</taxon>
        <taxon>Actinomycetota</taxon>
        <taxon>Actinomycetes</taxon>
        <taxon>Micrococcales</taxon>
        <taxon>Microbacteriaceae</taxon>
        <taxon>Microbacterium</taxon>
    </lineage>
</organism>
<evidence type="ECO:0000313" key="5">
    <source>
        <dbReference type="EMBL" id="TXK13140.1"/>
    </source>
</evidence>
<keyword evidence="6" id="KW-1185">Reference proteome</keyword>
<reference evidence="5 6" key="1">
    <citation type="submission" date="2019-08" db="EMBL/GenBank/DDBJ databases">
        <authorList>
            <person name="Dong K."/>
        </authorList>
    </citation>
    <scope>NUCLEOTIDE SEQUENCE [LARGE SCALE GENOMIC DNA]</scope>
    <source>
        <strain evidence="5 6">JCM14558</strain>
    </source>
</reference>
<dbReference type="EMBL" id="VRSV01000001">
    <property type="protein sequence ID" value="TXK13140.1"/>
    <property type="molecule type" value="Genomic_DNA"/>
</dbReference>
<dbReference type="Gene3D" id="3.60.60.10">
    <property type="entry name" value="Penicillin V Acylase, Chain A"/>
    <property type="match status" value="1"/>
</dbReference>
<proteinExistence type="inferred from homology"/>
<feature type="domain" description="Choloylglycine hydrolase/NAAA C-terminal" evidence="4">
    <location>
        <begin position="72"/>
        <end position="351"/>
    </location>
</feature>
<dbReference type="OrthoDB" id="1265391at2"/>
<dbReference type="Proteomes" id="UP000321034">
    <property type="component" value="Unassembled WGS sequence"/>
</dbReference>
<keyword evidence="2 5" id="KW-0378">Hydrolase</keyword>
<comment type="caution">
    <text evidence="5">The sequence shown here is derived from an EMBL/GenBank/DDBJ whole genome shotgun (WGS) entry which is preliminary data.</text>
</comment>
<accession>A0A5C8I4T5</accession>
<evidence type="ECO:0000256" key="3">
    <source>
        <dbReference type="SAM" id="MobiDB-lite"/>
    </source>
</evidence>
<dbReference type="PANTHER" id="PTHR35527:SF2">
    <property type="entry name" value="HYDROLASE"/>
    <property type="match status" value="1"/>
</dbReference>
<sequence length="383" mass="42340">MEIPEDERSDIDDRGRDDTGEDPRSDVAPELLFANPLARPCPRRDRSFVAVLGHLCTIAVGSLRQRYGAGVCTRILWNDNPIAKTVSRCMDWSVSDEPELWFVPRGIERGGAGDSEAHTWRSLYSSVVTSMWGMGTVDGLNEKGLGAHALYLDPEDVSFPEPDGRPSVPNALWVQYLLDNYATVADAVADIDSIRITSPTFRGIELGIHIALEDATGDSAIIEPLDGTLVVHHGPEYTVMANSPTLDKQLENLARYRPFGGELPPPGDITSSDRFVRSSYFLHYLPEPENLEEAVAGVFQLIANVSVPYGAPYSTGDVYPTWWRSGADLTNRVYYFGSTRSPNIFWIVLDDLADGSEVRRIDPRQLTLVGDQTENLQPGVLPY</sequence>
<dbReference type="InterPro" id="IPR029132">
    <property type="entry name" value="CBAH/NAAA_C"/>
</dbReference>
<name>A0A5C8I4T5_9MICO</name>
<feature type="compositionally biased region" description="Basic and acidic residues" evidence="3">
    <location>
        <begin position="11"/>
        <end position="27"/>
    </location>
</feature>
<dbReference type="PANTHER" id="PTHR35527">
    <property type="entry name" value="CHOLOYLGLYCINE HYDROLASE"/>
    <property type="match status" value="1"/>
</dbReference>
<gene>
    <name evidence="5" type="ORF">FVP77_06880</name>
</gene>
<dbReference type="SUPFAM" id="SSF56235">
    <property type="entry name" value="N-terminal nucleophile aminohydrolases (Ntn hydrolases)"/>
    <property type="match status" value="1"/>
</dbReference>
<feature type="compositionally biased region" description="Acidic residues" evidence="3">
    <location>
        <begin position="1"/>
        <end position="10"/>
    </location>
</feature>
<evidence type="ECO:0000256" key="2">
    <source>
        <dbReference type="ARBA" id="ARBA00022801"/>
    </source>
</evidence>
<dbReference type="CDD" id="cd01902">
    <property type="entry name" value="Ntn_CGH"/>
    <property type="match status" value="1"/>
</dbReference>